<dbReference type="PROSITE" id="PS50920">
    <property type="entry name" value="SOLCAR"/>
    <property type="match status" value="1"/>
</dbReference>
<dbReference type="AlphaFoldDB" id="A0A6F9DLI0"/>
<keyword evidence="3 9" id="KW-0812">Transmembrane</keyword>
<dbReference type="GO" id="GO:0005741">
    <property type="term" value="C:mitochondrial outer membrane"/>
    <property type="evidence" value="ECO:0007669"/>
    <property type="project" value="UniProtKB-SubCell"/>
</dbReference>
<sequence length="209" mass="23162">MSREAPTSKDDVKTLLNKVCDHTTKEMIARCSAVIISQPFHVIALRTMAQFIGQETIYCNMYLSTVEIYKEDGILGFFAGLAPRLVAEIITIWLSNLLAYALNTYVLTESSDLKDLRQYSQMAMSYVAQTVTYPLSVTSTVMAVNGARIQGGRPPFMVIYGGWYSCLKDLHKQGQTSRGSSMWFRKAVAHAVAATSVSPMPPPPITYKS</sequence>
<evidence type="ECO:0000256" key="1">
    <source>
        <dbReference type="ARBA" id="ARBA00004374"/>
    </source>
</evidence>
<name>A0A6F9DLI0_9ASCI</name>
<comment type="subcellular location">
    <subcellularLocation>
        <location evidence="1">Mitochondrion outer membrane</location>
        <topology evidence="1">Multi-pass membrane protein</topology>
    </subcellularLocation>
</comment>
<comment type="similarity">
    <text evidence="2 10">Belongs to the mitochondrial carrier (TC 2.A.29) family.</text>
</comment>
<protein>
    <submittedName>
        <fullName evidence="11">Mitochondrial carrier homolog 2</fullName>
    </submittedName>
</protein>
<evidence type="ECO:0000256" key="6">
    <source>
        <dbReference type="ARBA" id="ARBA00022989"/>
    </source>
</evidence>
<evidence type="ECO:0000256" key="8">
    <source>
        <dbReference type="ARBA" id="ARBA00023136"/>
    </source>
</evidence>
<evidence type="ECO:0000256" key="10">
    <source>
        <dbReference type="RuleBase" id="RU000488"/>
    </source>
</evidence>
<keyword evidence="6" id="KW-1133">Transmembrane helix</keyword>
<dbReference type="InterPro" id="IPR018108">
    <property type="entry name" value="MCP_transmembrane"/>
</dbReference>
<feature type="repeat" description="Solcar" evidence="9">
    <location>
        <begin position="17"/>
        <end position="105"/>
    </location>
</feature>
<keyword evidence="7" id="KW-0496">Mitochondrion</keyword>
<organism evidence="11">
    <name type="scientific">Phallusia mammillata</name>
    <dbReference type="NCBI Taxonomy" id="59560"/>
    <lineage>
        <taxon>Eukaryota</taxon>
        <taxon>Metazoa</taxon>
        <taxon>Chordata</taxon>
        <taxon>Tunicata</taxon>
        <taxon>Ascidiacea</taxon>
        <taxon>Phlebobranchia</taxon>
        <taxon>Ascidiidae</taxon>
        <taxon>Phallusia</taxon>
    </lineage>
</organism>
<evidence type="ECO:0000256" key="2">
    <source>
        <dbReference type="ARBA" id="ARBA00006375"/>
    </source>
</evidence>
<evidence type="ECO:0000256" key="4">
    <source>
        <dbReference type="ARBA" id="ARBA00022737"/>
    </source>
</evidence>
<proteinExistence type="evidence at transcript level"/>
<dbReference type="PANTHER" id="PTHR10780:SF18">
    <property type="entry name" value="LD43650P"/>
    <property type="match status" value="1"/>
</dbReference>
<keyword evidence="8 9" id="KW-0472">Membrane</keyword>
<keyword evidence="5" id="KW-1000">Mitochondrion outer membrane</keyword>
<dbReference type="Gene3D" id="1.50.40.10">
    <property type="entry name" value="Mitochondrial carrier domain"/>
    <property type="match status" value="1"/>
</dbReference>
<keyword evidence="10" id="KW-0813">Transport</keyword>
<dbReference type="InterPro" id="IPR023395">
    <property type="entry name" value="MCP_dom_sf"/>
</dbReference>
<dbReference type="EMBL" id="LR788179">
    <property type="protein sequence ID" value="CAB3264041.1"/>
    <property type="molecule type" value="mRNA"/>
</dbReference>
<evidence type="ECO:0000256" key="3">
    <source>
        <dbReference type="ARBA" id="ARBA00022692"/>
    </source>
</evidence>
<dbReference type="PANTHER" id="PTHR10780">
    <property type="entry name" value="MITOCHONDRIAL CARRIER HOMOLOG"/>
    <property type="match status" value="1"/>
</dbReference>
<keyword evidence="4" id="KW-0677">Repeat</keyword>
<evidence type="ECO:0000313" key="11">
    <source>
        <dbReference type="EMBL" id="CAB3264041.1"/>
    </source>
</evidence>
<evidence type="ECO:0000256" key="5">
    <source>
        <dbReference type="ARBA" id="ARBA00022787"/>
    </source>
</evidence>
<gene>
    <name evidence="11" type="primary">Mtch2-001</name>
</gene>
<dbReference type="SUPFAM" id="SSF103506">
    <property type="entry name" value="Mitochondrial carrier"/>
    <property type="match status" value="1"/>
</dbReference>
<accession>A0A6F9DLI0</accession>
<evidence type="ECO:0000256" key="9">
    <source>
        <dbReference type="PROSITE-ProRule" id="PRU00282"/>
    </source>
</evidence>
<dbReference type="Pfam" id="PF00153">
    <property type="entry name" value="Mito_carr"/>
    <property type="match status" value="1"/>
</dbReference>
<reference evidence="11" key="1">
    <citation type="submission" date="2020-04" db="EMBL/GenBank/DDBJ databases">
        <authorList>
            <person name="Neveu A P."/>
        </authorList>
    </citation>
    <scope>NUCLEOTIDE SEQUENCE</scope>
    <source>
        <tissue evidence="11">Whole embryo</tissue>
    </source>
</reference>
<evidence type="ECO:0000256" key="7">
    <source>
        <dbReference type="ARBA" id="ARBA00023128"/>
    </source>
</evidence>